<feature type="region of interest" description="Disordered" evidence="1">
    <location>
        <begin position="67"/>
        <end position="91"/>
    </location>
</feature>
<sequence>MSHIDQPEHRNSYRARVRHQGSQRTALTFLFHFVFFSIIDTDSDSISFLKTPTHFLFPFPVPSTSRCKRKEIQSPDSPDSREMGQRITGDKEGSRVDLVVMPAVAVRFICAEGQYVRDEEGCRSQARCLVVSTASTRSTPEKRRECAPSSLRHSFRLHRGEVRHR</sequence>
<accession>A0A8T0VB26</accession>
<dbReference type="Proteomes" id="UP000823388">
    <property type="component" value="Chromosome 3K"/>
</dbReference>
<evidence type="ECO:0000313" key="3">
    <source>
        <dbReference type="Proteomes" id="UP000823388"/>
    </source>
</evidence>
<evidence type="ECO:0000313" key="2">
    <source>
        <dbReference type="EMBL" id="KAG2630023.1"/>
    </source>
</evidence>
<organism evidence="2 3">
    <name type="scientific">Panicum virgatum</name>
    <name type="common">Blackwell switchgrass</name>
    <dbReference type="NCBI Taxonomy" id="38727"/>
    <lineage>
        <taxon>Eukaryota</taxon>
        <taxon>Viridiplantae</taxon>
        <taxon>Streptophyta</taxon>
        <taxon>Embryophyta</taxon>
        <taxon>Tracheophyta</taxon>
        <taxon>Spermatophyta</taxon>
        <taxon>Magnoliopsida</taxon>
        <taxon>Liliopsida</taxon>
        <taxon>Poales</taxon>
        <taxon>Poaceae</taxon>
        <taxon>PACMAD clade</taxon>
        <taxon>Panicoideae</taxon>
        <taxon>Panicodae</taxon>
        <taxon>Paniceae</taxon>
        <taxon>Panicinae</taxon>
        <taxon>Panicum</taxon>
        <taxon>Panicum sect. Hiantes</taxon>
    </lineage>
</organism>
<gene>
    <name evidence="2" type="ORF">PVAP13_3KG516002</name>
</gene>
<proteinExistence type="predicted"/>
<evidence type="ECO:0000256" key="1">
    <source>
        <dbReference type="SAM" id="MobiDB-lite"/>
    </source>
</evidence>
<dbReference type="AlphaFoldDB" id="A0A8T0VB26"/>
<dbReference type="EMBL" id="CM029041">
    <property type="protein sequence ID" value="KAG2630023.1"/>
    <property type="molecule type" value="Genomic_DNA"/>
</dbReference>
<protein>
    <submittedName>
        <fullName evidence="2">Uncharacterized protein</fullName>
    </submittedName>
</protein>
<comment type="caution">
    <text evidence="2">The sequence shown here is derived from an EMBL/GenBank/DDBJ whole genome shotgun (WGS) entry which is preliminary data.</text>
</comment>
<keyword evidence="3" id="KW-1185">Reference proteome</keyword>
<reference evidence="2" key="1">
    <citation type="submission" date="2020-05" db="EMBL/GenBank/DDBJ databases">
        <title>WGS assembly of Panicum virgatum.</title>
        <authorList>
            <person name="Lovell J.T."/>
            <person name="Jenkins J."/>
            <person name="Shu S."/>
            <person name="Juenger T.E."/>
            <person name="Schmutz J."/>
        </authorList>
    </citation>
    <scope>NUCLEOTIDE SEQUENCE</scope>
    <source>
        <strain evidence="2">AP13</strain>
    </source>
</reference>
<name>A0A8T0VB26_PANVG</name>
<feature type="compositionally biased region" description="Basic and acidic residues" evidence="1">
    <location>
        <begin position="70"/>
        <end position="91"/>
    </location>
</feature>